<protein>
    <recommendedName>
        <fullName evidence="4">F-box domain-containing protein</fullName>
    </recommendedName>
</protein>
<accession>A0AAD7NRJ5</accession>
<dbReference type="AlphaFoldDB" id="A0AAD7NRJ5"/>
<dbReference type="Proteomes" id="UP001215598">
    <property type="component" value="Unassembled WGS sequence"/>
</dbReference>
<keyword evidence="3" id="KW-1185">Reference proteome</keyword>
<evidence type="ECO:0008006" key="4">
    <source>
        <dbReference type="Google" id="ProtNLM"/>
    </source>
</evidence>
<evidence type="ECO:0000256" key="1">
    <source>
        <dbReference type="SAM" id="MobiDB-lite"/>
    </source>
</evidence>
<evidence type="ECO:0000313" key="3">
    <source>
        <dbReference type="Proteomes" id="UP001215598"/>
    </source>
</evidence>
<organism evidence="2 3">
    <name type="scientific">Mycena metata</name>
    <dbReference type="NCBI Taxonomy" id="1033252"/>
    <lineage>
        <taxon>Eukaryota</taxon>
        <taxon>Fungi</taxon>
        <taxon>Dikarya</taxon>
        <taxon>Basidiomycota</taxon>
        <taxon>Agaricomycotina</taxon>
        <taxon>Agaricomycetes</taxon>
        <taxon>Agaricomycetidae</taxon>
        <taxon>Agaricales</taxon>
        <taxon>Marasmiineae</taxon>
        <taxon>Mycenaceae</taxon>
        <taxon>Mycena</taxon>
    </lineage>
</organism>
<feature type="region of interest" description="Disordered" evidence="1">
    <location>
        <begin position="570"/>
        <end position="607"/>
    </location>
</feature>
<feature type="region of interest" description="Disordered" evidence="1">
    <location>
        <begin position="653"/>
        <end position="677"/>
    </location>
</feature>
<dbReference type="SUPFAM" id="SSF52047">
    <property type="entry name" value="RNI-like"/>
    <property type="match status" value="1"/>
</dbReference>
<gene>
    <name evidence="2" type="ORF">B0H16DRAFT_1451257</name>
</gene>
<evidence type="ECO:0000313" key="2">
    <source>
        <dbReference type="EMBL" id="KAJ7772176.1"/>
    </source>
</evidence>
<dbReference type="EMBL" id="JARKIB010000014">
    <property type="protein sequence ID" value="KAJ7772176.1"/>
    <property type="molecule type" value="Genomic_DNA"/>
</dbReference>
<feature type="compositionally biased region" description="Low complexity" evidence="1">
    <location>
        <begin position="572"/>
        <end position="584"/>
    </location>
</feature>
<name>A0AAD7NRJ5_9AGAR</name>
<sequence length="690" mass="76361">MFTQVRHSLDDIDLAMARRKLAKTAKVRRHLAYPILTLPPEVTSEIFLHCLATNAAHAPTPTHAPLLLLQICTAWRSLALSIPALWTHLDVMVRYSRLRRAENRARYISEWTRRAAAVPLSLGFYETGRMSMSVAALQTGALVEEYAPRCISVSILASLYTLSALPDLGSLPLLQTLSVEYFPLRQGSGTVRAFSDSPALRELSLGRYTSPTIFVLPWHQLTVFTGDTMSIEESLFILRSCPGLTACTFLDLIPGKTGRERLTHTAIQNFSLINGSASVLAYLDVPALRNLTLTRSTDLRDAHVVRDFLARCAPSLAQLHYTPMFRDRIEVSLPWFASASRLTEVDLRGMSARLARDLTHALDRRHAPAFLPHLRRLWIECDYWAVDGVAVAALASRFSGSSETASDVAELKYFRMVWGEGKGGRIESQHLAALARKHVQLARTHGKLNDPTTRFAADVLCALPRMKNKLNLTMEVRNDMIHESREIIIKRVVARPVVVCGAAPNKTAAPRVGRIIVGADACMGPPPTPGVDGAQRNLLVLATTRVTNPMAKDLRVVGNDDGFPIVYAEQQPGAAGPKPRGAPAMRSSENSLPPVRAPTAPGQVGREVKPLPQRRPVKALTWDGVIQALASRLRRSNAVFAEEYERHEAMLEADRQLKRRRDGGTEGDDEQPPKKRVCAPLKREYAIIFK</sequence>
<comment type="caution">
    <text evidence="2">The sequence shown here is derived from an EMBL/GenBank/DDBJ whole genome shotgun (WGS) entry which is preliminary data.</text>
</comment>
<proteinExistence type="predicted"/>
<dbReference type="Gene3D" id="3.80.10.10">
    <property type="entry name" value="Ribonuclease Inhibitor"/>
    <property type="match status" value="1"/>
</dbReference>
<dbReference type="InterPro" id="IPR032675">
    <property type="entry name" value="LRR_dom_sf"/>
</dbReference>
<reference evidence="2" key="1">
    <citation type="submission" date="2023-03" db="EMBL/GenBank/DDBJ databases">
        <title>Massive genome expansion in bonnet fungi (Mycena s.s.) driven by repeated elements and novel gene families across ecological guilds.</title>
        <authorList>
            <consortium name="Lawrence Berkeley National Laboratory"/>
            <person name="Harder C.B."/>
            <person name="Miyauchi S."/>
            <person name="Viragh M."/>
            <person name="Kuo A."/>
            <person name="Thoen E."/>
            <person name="Andreopoulos B."/>
            <person name="Lu D."/>
            <person name="Skrede I."/>
            <person name="Drula E."/>
            <person name="Henrissat B."/>
            <person name="Morin E."/>
            <person name="Kohler A."/>
            <person name="Barry K."/>
            <person name="LaButti K."/>
            <person name="Morin E."/>
            <person name="Salamov A."/>
            <person name="Lipzen A."/>
            <person name="Mereny Z."/>
            <person name="Hegedus B."/>
            <person name="Baldrian P."/>
            <person name="Stursova M."/>
            <person name="Weitz H."/>
            <person name="Taylor A."/>
            <person name="Grigoriev I.V."/>
            <person name="Nagy L.G."/>
            <person name="Martin F."/>
            <person name="Kauserud H."/>
        </authorList>
    </citation>
    <scope>NUCLEOTIDE SEQUENCE</scope>
    <source>
        <strain evidence="2">CBHHK182m</strain>
    </source>
</reference>